<dbReference type="AlphaFoldDB" id="A0A1G8E020"/>
<dbReference type="GO" id="GO:0016740">
    <property type="term" value="F:transferase activity"/>
    <property type="evidence" value="ECO:0007669"/>
    <property type="project" value="UniProtKB-KW"/>
</dbReference>
<sequence length="358" mass="41635">MTFDHLQQNPQLLLLDCISGSTAYNLNVKGSDTDRKGIFIMPQKQLYGFTQTDQVANNTNDEVYFEIGRFMELLTKNNPNILELLSTPSQFVLYRHPLMDLIKPEDFLSKLCLDTFAGYAHSQIKKARGLNKKINKSIDETCKTVLDFCYVIHDNGSITLKEWLQVNNFEQQQCGLVNLDHFRDVYLLYHQKQLKAGYFRGIISGADADDVQLSPVPEGVEHLAVMNFNKDGYSVYCKEYKEYREWEAKRNEARYQSTLSHGKSYDAKNMMHTFRLLNMAGEIAQYGHVIVNRPDRDFLLKIRNGEFEFDKLMNMVNEKMEQINELYRTSALPNKPDLQKAEVILLQIRTEFYENSQL</sequence>
<accession>A0A1G8E020</accession>
<name>A0A1G8E020_9SPHI</name>
<gene>
    <name evidence="1" type="ORF">SAMN05192573_11176</name>
</gene>
<reference evidence="2" key="1">
    <citation type="submission" date="2016-10" db="EMBL/GenBank/DDBJ databases">
        <authorList>
            <person name="Varghese N."/>
            <person name="Submissions S."/>
        </authorList>
    </citation>
    <scope>NUCLEOTIDE SEQUENCE [LARGE SCALE GENOMIC DNA]</scope>
    <source>
        <strain evidence="2">Gh-67</strain>
    </source>
</reference>
<protein>
    <submittedName>
        <fullName evidence="1">Predicted nucleotidyltransferase</fullName>
    </submittedName>
</protein>
<proteinExistence type="predicted"/>
<dbReference type="PANTHER" id="PTHR34817">
    <property type="entry name" value="NUCLEOTIDYLTRANSFERASE"/>
    <property type="match status" value="1"/>
</dbReference>
<evidence type="ECO:0000313" key="1">
    <source>
        <dbReference type="EMBL" id="SDH63263.1"/>
    </source>
</evidence>
<keyword evidence="2" id="KW-1185">Reference proteome</keyword>
<evidence type="ECO:0000313" key="2">
    <source>
        <dbReference type="Proteomes" id="UP000199705"/>
    </source>
</evidence>
<dbReference type="Proteomes" id="UP000199705">
    <property type="component" value="Unassembled WGS sequence"/>
</dbReference>
<dbReference type="STRING" id="551996.SAMN05192573_11176"/>
<dbReference type="RefSeq" id="WP_091171239.1">
    <property type="nucleotide sequence ID" value="NZ_FNCG01000011.1"/>
</dbReference>
<dbReference type="PANTHER" id="PTHR34817:SF1">
    <property type="entry name" value="NUCLEOTIDYLTRANSFERASE"/>
    <property type="match status" value="1"/>
</dbReference>
<organism evidence="1 2">
    <name type="scientific">Mucilaginibacter gossypii</name>
    <dbReference type="NCBI Taxonomy" id="551996"/>
    <lineage>
        <taxon>Bacteria</taxon>
        <taxon>Pseudomonadati</taxon>
        <taxon>Bacteroidota</taxon>
        <taxon>Sphingobacteriia</taxon>
        <taxon>Sphingobacteriales</taxon>
        <taxon>Sphingobacteriaceae</taxon>
        <taxon>Mucilaginibacter</taxon>
    </lineage>
</organism>
<keyword evidence="1" id="KW-0808">Transferase</keyword>
<dbReference type="EMBL" id="FNCG01000011">
    <property type="protein sequence ID" value="SDH63263.1"/>
    <property type="molecule type" value="Genomic_DNA"/>
</dbReference>
<dbReference type="InterPro" id="IPR018775">
    <property type="entry name" value="RlaP"/>
</dbReference>
<dbReference type="Pfam" id="PF10127">
    <property type="entry name" value="RlaP"/>
    <property type="match status" value="1"/>
</dbReference>